<dbReference type="PROSITE" id="PS01302">
    <property type="entry name" value="UPF0758"/>
    <property type="match status" value="1"/>
</dbReference>
<dbReference type="InterPro" id="IPR001405">
    <property type="entry name" value="UPF0758"/>
</dbReference>
<dbReference type="Proteomes" id="UP000077628">
    <property type="component" value="Unassembled WGS sequence"/>
</dbReference>
<reference evidence="8" key="1">
    <citation type="submission" date="2016-03" db="EMBL/GenBank/DDBJ databases">
        <authorList>
            <person name="Heylen K."/>
            <person name="De Vos P."/>
            <person name="Vekeman B."/>
        </authorList>
    </citation>
    <scope>NUCLEOTIDE SEQUENCE [LARGE SCALE GENOMIC DNA]</scope>
    <source>
        <strain evidence="8">R-45383</strain>
    </source>
</reference>
<dbReference type="NCBIfam" id="TIGR00608">
    <property type="entry name" value="radc"/>
    <property type="match status" value="1"/>
</dbReference>
<dbReference type="GO" id="GO:0008237">
    <property type="term" value="F:metallopeptidase activity"/>
    <property type="evidence" value="ECO:0007669"/>
    <property type="project" value="UniProtKB-KW"/>
</dbReference>
<gene>
    <name evidence="7" type="ORF">A1355_13845</name>
</gene>
<evidence type="ECO:0000256" key="2">
    <source>
        <dbReference type="ARBA" id="ARBA00022723"/>
    </source>
</evidence>
<dbReference type="CDD" id="cd08071">
    <property type="entry name" value="MPN_DUF2466"/>
    <property type="match status" value="1"/>
</dbReference>
<dbReference type="GO" id="GO:0006508">
    <property type="term" value="P:proteolysis"/>
    <property type="evidence" value="ECO:0007669"/>
    <property type="project" value="UniProtKB-KW"/>
</dbReference>
<dbReference type="STRING" id="702114.A1355_13845"/>
<protein>
    <recommendedName>
        <fullName evidence="6">MPN domain-containing protein</fullName>
    </recommendedName>
</protein>
<keyword evidence="5" id="KW-0482">Metalloprotease</keyword>
<organism evidence="7 8">
    <name type="scientific">Methylomonas koyamae</name>
    <dbReference type="NCBI Taxonomy" id="702114"/>
    <lineage>
        <taxon>Bacteria</taxon>
        <taxon>Pseudomonadati</taxon>
        <taxon>Pseudomonadota</taxon>
        <taxon>Gammaproteobacteria</taxon>
        <taxon>Methylococcales</taxon>
        <taxon>Methylococcaceae</taxon>
        <taxon>Methylomonas</taxon>
    </lineage>
</organism>
<keyword evidence="8" id="KW-1185">Reference proteome</keyword>
<dbReference type="RefSeq" id="WP_064031329.1">
    <property type="nucleotide sequence ID" value="NZ_LUUK01000215.1"/>
</dbReference>
<evidence type="ECO:0000256" key="3">
    <source>
        <dbReference type="ARBA" id="ARBA00022801"/>
    </source>
</evidence>
<evidence type="ECO:0000256" key="5">
    <source>
        <dbReference type="ARBA" id="ARBA00023049"/>
    </source>
</evidence>
<dbReference type="PROSITE" id="PS50249">
    <property type="entry name" value="MPN"/>
    <property type="match status" value="1"/>
</dbReference>
<feature type="domain" description="MPN" evidence="6">
    <location>
        <begin position="53"/>
        <end position="175"/>
    </location>
</feature>
<keyword evidence="4" id="KW-0862">Zinc</keyword>
<evidence type="ECO:0000313" key="7">
    <source>
        <dbReference type="EMBL" id="OAI12968.1"/>
    </source>
</evidence>
<dbReference type="InterPro" id="IPR037518">
    <property type="entry name" value="MPN"/>
</dbReference>
<dbReference type="InterPro" id="IPR020891">
    <property type="entry name" value="UPF0758_CS"/>
</dbReference>
<dbReference type="AlphaFoldDB" id="A0A177N4M5"/>
<evidence type="ECO:0000313" key="8">
    <source>
        <dbReference type="Proteomes" id="UP000077628"/>
    </source>
</evidence>
<keyword evidence="1" id="KW-0645">Protease</keyword>
<sequence length="175" mass="19493">MAKKHSTETKALKLPYFVTDTAGKYRARRALTEEQIIKAASVLLNKAVFRESAITSPDITRAYLKARLRGLEHEVFVCLYLDNQNRAIECEELFRGTIDGAAVYPREVAKRCLQLNAAAVIFAHNHPSGIREPSLADKAITNQLKASLSLLDIRTLDHFIIGDGEPLSFAERGLI</sequence>
<dbReference type="EMBL" id="LUUK01000215">
    <property type="protein sequence ID" value="OAI12968.1"/>
    <property type="molecule type" value="Genomic_DNA"/>
</dbReference>
<comment type="caution">
    <text evidence="7">The sequence shown here is derived from an EMBL/GenBank/DDBJ whole genome shotgun (WGS) entry which is preliminary data.</text>
</comment>
<dbReference type="Pfam" id="PF04002">
    <property type="entry name" value="RadC"/>
    <property type="match status" value="1"/>
</dbReference>
<keyword evidence="3" id="KW-0378">Hydrolase</keyword>
<proteinExistence type="predicted"/>
<evidence type="ECO:0000259" key="6">
    <source>
        <dbReference type="PROSITE" id="PS50249"/>
    </source>
</evidence>
<dbReference type="OrthoDB" id="9804482at2"/>
<dbReference type="Gene3D" id="3.40.140.10">
    <property type="entry name" value="Cytidine Deaminase, domain 2"/>
    <property type="match status" value="1"/>
</dbReference>
<evidence type="ECO:0000256" key="1">
    <source>
        <dbReference type="ARBA" id="ARBA00022670"/>
    </source>
</evidence>
<accession>A0A177N4M5</accession>
<name>A0A177N4M5_9GAMM</name>
<keyword evidence="2" id="KW-0479">Metal-binding</keyword>
<dbReference type="PANTHER" id="PTHR30471">
    <property type="entry name" value="DNA REPAIR PROTEIN RADC"/>
    <property type="match status" value="1"/>
</dbReference>
<dbReference type="InterPro" id="IPR025657">
    <property type="entry name" value="RadC_JAB"/>
</dbReference>
<dbReference type="GO" id="GO:0046872">
    <property type="term" value="F:metal ion binding"/>
    <property type="evidence" value="ECO:0007669"/>
    <property type="project" value="UniProtKB-KW"/>
</dbReference>
<evidence type="ECO:0000256" key="4">
    <source>
        <dbReference type="ARBA" id="ARBA00022833"/>
    </source>
</evidence>
<dbReference type="PANTHER" id="PTHR30471:SF3">
    <property type="entry name" value="UPF0758 PROTEIN YEES-RELATED"/>
    <property type="match status" value="1"/>
</dbReference>